<organism evidence="1 2">
    <name type="scientific">Alkalibacterium iburiense</name>
    <dbReference type="NCBI Taxonomy" id="290589"/>
    <lineage>
        <taxon>Bacteria</taxon>
        <taxon>Bacillati</taxon>
        <taxon>Bacillota</taxon>
        <taxon>Bacilli</taxon>
        <taxon>Lactobacillales</taxon>
        <taxon>Carnobacteriaceae</taxon>
        <taxon>Alkalibacterium</taxon>
    </lineage>
</organism>
<evidence type="ECO:0000313" key="1">
    <source>
        <dbReference type="EMBL" id="GAA0353152.1"/>
    </source>
</evidence>
<dbReference type="Pfam" id="PF11217">
    <property type="entry name" value="DUF3013"/>
    <property type="match status" value="1"/>
</dbReference>
<reference evidence="2" key="1">
    <citation type="journal article" date="2019" name="Int. J. Syst. Evol. Microbiol.">
        <title>The Global Catalogue of Microorganisms (GCM) 10K type strain sequencing project: providing services to taxonomists for standard genome sequencing and annotation.</title>
        <authorList>
            <consortium name="The Broad Institute Genomics Platform"/>
            <consortium name="The Broad Institute Genome Sequencing Center for Infectious Disease"/>
            <person name="Wu L."/>
            <person name="Ma J."/>
        </authorList>
    </citation>
    <scope>NUCLEOTIDE SEQUENCE [LARGE SCALE GENOMIC DNA]</scope>
    <source>
        <strain evidence="2">JCM 12662</strain>
    </source>
</reference>
<dbReference type="InterPro" id="IPR021380">
    <property type="entry name" value="DUF3013"/>
</dbReference>
<evidence type="ECO:0000313" key="2">
    <source>
        <dbReference type="Proteomes" id="UP001501166"/>
    </source>
</evidence>
<dbReference type="RefSeq" id="WP_343753238.1">
    <property type="nucleotide sequence ID" value="NZ_BAAACW010000019.1"/>
</dbReference>
<gene>
    <name evidence="1" type="ORF">GCM10008932_02760</name>
</gene>
<dbReference type="EMBL" id="BAAACW010000019">
    <property type="protein sequence ID" value="GAA0353152.1"/>
    <property type="molecule type" value="Genomic_DNA"/>
</dbReference>
<dbReference type="Proteomes" id="UP001501166">
    <property type="component" value="Unassembled WGS sequence"/>
</dbReference>
<comment type="caution">
    <text evidence="1">The sequence shown here is derived from an EMBL/GenBank/DDBJ whole genome shotgun (WGS) entry which is preliminary data.</text>
</comment>
<proteinExistence type="predicted"/>
<keyword evidence="2" id="KW-1185">Reference proteome</keyword>
<name>A0ABP3GUG2_9LACT</name>
<dbReference type="Gene3D" id="3.40.50.11250">
    <property type="entry name" value="Protein of unknown function DUF3013"/>
    <property type="match status" value="1"/>
</dbReference>
<sequence>MAESLTDYIDAELKEVLPNFNWKLVKDTKKNLIELYVTFRVDTEEEIQVQDSLGQNNDPGYVQFEDVVCFYDPAYSHVKPQNYLAAIALDEHTGLEKGYVDAFLRQLNLATKQGMVDLREFLLDDYAGEFELKWNERNLESFIKTMKDTNRYNEEKLTMMLDDEESLIEKLTKGDDNDGVERV</sequence>
<accession>A0ABP3GUG2</accession>
<protein>
    <submittedName>
        <fullName evidence="1">Uncharacterized protein</fullName>
    </submittedName>
</protein>